<proteinExistence type="predicted"/>
<dbReference type="RefSeq" id="WP_157362358.1">
    <property type="nucleotide sequence ID" value="NZ_WOWS01000001.1"/>
</dbReference>
<protein>
    <recommendedName>
        <fullName evidence="3">Lipoprotein</fullName>
    </recommendedName>
</protein>
<organism evidence="1 2">
    <name type="scientific">Winogradskyella endarachnes</name>
    <dbReference type="NCBI Taxonomy" id="2681965"/>
    <lineage>
        <taxon>Bacteria</taxon>
        <taxon>Pseudomonadati</taxon>
        <taxon>Bacteroidota</taxon>
        <taxon>Flavobacteriia</taxon>
        <taxon>Flavobacteriales</taxon>
        <taxon>Flavobacteriaceae</taxon>
        <taxon>Winogradskyella</taxon>
    </lineage>
</organism>
<reference evidence="1 2" key="1">
    <citation type="submission" date="2019-12" db="EMBL/GenBank/DDBJ databases">
        <authorList>
            <person name="Li J."/>
        </authorList>
    </citation>
    <scope>NUCLEOTIDE SEQUENCE [LARGE SCALE GENOMIC DNA]</scope>
    <source>
        <strain evidence="1 2">HL2-2</strain>
    </source>
</reference>
<dbReference type="PROSITE" id="PS51257">
    <property type="entry name" value="PROKAR_LIPOPROTEIN"/>
    <property type="match status" value="1"/>
</dbReference>
<name>A0A6L6U9W4_9FLAO</name>
<evidence type="ECO:0000313" key="1">
    <source>
        <dbReference type="EMBL" id="MUU77604.1"/>
    </source>
</evidence>
<accession>A0A6L6U9W4</accession>
<dbReference type="Proteomes" id="UP000478208">
    <property type="component" value="Unassembled WGS sequence"/>
</dbReference>
<evidence type="ECO:0008006" key="3">
    <source>
        <dbReference type="Google" id="ProtNLM"/>
    </source>
</evidence>
<dbReference type="AlphaFoldDB" id="A0A6L6U9W4"/>
<gene>
    <name evidence="1" type="ORF">GN138_04040</name>
</gene>
<comment type="caution">
    <text evidence="1">The sequence shown here is derived from an EMBL/GenBank/DDBJ whole genome shotgun (WGS) entry which is preliminary data.</text>
</comment>
<evidence type="ECO:0000313" key="2">
    <source>
        <dbReference type="Proteomes" id="UP000478208"/>
    </source>
</evidence>
<dbReference type="EMBL" id="WOWS01000001">
    <property type="protein sequence ID" value="MUU77604.1"/>
    <property type="molecule type" value="Genomic_DNA"/>
</dbReference>
<sequence>MTLKKPIVLIFILPLLLLTSCYEVANEIKNWTEINASDQLFGKQHYLDKDGIKVFLPESFKPYNAVEYNQLIDSLVVDNKKLKIEQKRLKTMREIEGNHYIFFDSTAYSTYTINTIPYTPITRQDAKYLLGIIRQNQDNLSQLTDLKYTKLTAKHNNNGNTQVFKAIYKVENEDNYHQIFQHIYFVSSNKKTAFINLSTPFDVNFDPFLEKMIL</sequence>
<keyword evidence="2" id="KW-1185">Reference proteome</keyword>